<name>A0AA35CPH8_9CAUD</name>
<dbReference type="RefSeq" id="YP_010772449.1">
    <property type="nucleotide sequence ID" value="NC_074644.1"/>
</dbReference>
<dbReference type="Proteomes" id="UP001162252">
    <property type="component" value="Segment"/>
</dbReference>
<dbReference type="KEGG" id="vg:80402162"/>
<evidence type="ECO:0000313" key="2">
    <source>
        <dbReference type="Proteomes" id="UP001162252"/>
    </source>
</evidence>
<dbReference type="GeneID" id="80402162"/>
<evidence type="ECO:0000313" key="1">
    <source>
        <dbReference type="EMBL" id="BDI54853.1"/>
    </source>
</evidence>
<protein>
    <submittedName>
        <fullName evidence="1">Uncharacterized protein</fullName>
    </submittedName>
</protein>
<dbReference type="EMBL" id="LC711077">
    <property type="protein sequence ID" value="BDI54853.1"/>
    <property type="molecule type" value="Genomic_DNA"/>
</dbReference>
<keyword evidence="2" id="KW-1185">Reference proteome</keyword>
<organism evidence="1 2">
    <name type="scientific">Lokiarchaeia virus VerdaV1</name>
    <dbReference type="NCBI Taxonomy" id="3070170"/>
    <lineage>
        <taxon>Viruses</taxon>
        <taxon>Duplodnaviria</taxon>
        <taxon>Heunggongvirae</taxon>
        <taxon>Uroviricota</taxon>
        <taxon>Caudoviricetes</taxon>
        <taxon>Verdandiviridae</taxon>
        <taxon>Dolusvirus</taxon>
        <taxon>Dolusvirus shimokitaense</taxon>
    </lineage>
</organism>
<reference evidence="1 2" key="1">
    <citation type="journal article" date="2022" name="Nat. Microbiol.">
        <title>Three families of Asgard archaeal viruses identified in metagenome-assembled genomes.</title>
        <authorList>
            <person name="Medvedeva S."/>
            <person name="Sun J."/>
            <person name="Yutin N."/>
            <person name="Koonin E.V."/>
            <person name="Nunoura T."/>
            <person name="Rinke C."/>
            <person name="Krupovic M."/>
        </authorList>
    </citation>
    <scope>NUCLEOTIDE SEQUENCE [LARGE SCALE GENOMIC DNA]</scope>
    <source>
        <strain evidence="1">VerdaV1</strain>
    </source>
</reference>
<sequence length="44" mass="4898">MTDTRNEWIRCCMEKHVKESGGDGSMTKQQCLGAAYEKFGGGKK</sequence>
<proteinExistence type="predicted"/>
<accession>A0AA35CPH8</accession>